<evidence type="ECO:0000313" key="2">
    <source>
        <dbReference type="EnsemblPlants" id="Solyc09g037137.1.1"/>
    </source>
</evidence>
<dbReference type="EnsemblPlants" id="Solyc09g037137.1.1">
    <property type="protein sequence ID" value="Solyc09g037137.1.1"/>
    <property type="gene ID" value="Solyc09g037137.1"/>
</dbReference>
<dbReference type="InParanoid" id="A0A3Q7I118"/>
<reference evidence="2" key="2">
    <citation type="submission" date="2019-01" db="UniProtKB">
        <authorList>
            <consortium name="EnsemblPlants"/>
        </authorList>
    </citation>
    <scope>IDENTIFICATION</scope>
    <source>
        <strain evidence="2">cv. Heinz 1706</strain>
    </source>
</reference>
<accession>A0A3Q7I118</accession>
<reference evidence="2" key="1">
    <citation type="journal article" date="2012" name="Nature">
        <title>The tomato genome sequence provides insights into fleshy fruit evolution.</title>
        <authorList>
            <consortium name="Tomato Genome Consortium"/>
        </authorList>
    </citation>
    <scope>NUCLEOTIDE SEQUENCE [LARGE SCALE GENOMIC DNA]</scope>
    <source>
        <strain evidence="2">cv. Heinz 1706</strain>
    </source>
</reference>
<keyword evidence="3" id="KW-1185">Reference proteome</keyword>
<dbReference type="AlphaFoldDB" id="A0A3Q7I118"/>
<dbReference type="STRING" id="4081.A0A3Q7I118"/>
<organism evidence="2">
    <name type="scientific">Solanum lycopersicum</name>
    <name type="common">Tomato</name>
    <name type="synonym">Lycopersicon esculentum</name>
    <dbReference type="NCBI Taxonomy" id="4081"/>
    <lineage>
        <taxon>Eukaryota</taxon>
        <taxon>Viridiplantae</taxon>
        <taxon>Streptophyta</taxon>
        <taxon>Embryophyta</taxon>
        <taxon>Tracheophyta</taxon>
        <taxon>Spermatophyta</taxon>
        <taxon>Magnoliopsida</taxon>
        <taxon>eudicotyledons</taxon>
        <taxon>Gunneridae</taxon>
        <taxon>Pentapetalae</taxon>
        <taxon>asterids</taxon>
        <taxon>lamiids</taxon>
        <taxon>Solanales</taxon>
        <taxon>Solanaceae</taxon>
        <taxon>Solanoideae</taxon>
        <taxon>Solaneae</taxon>
        <taxon>Solanum</taxon>
        <taxon>Solanum subgen. Lycopersicon</taxon>
    </lineage>
</organism>
<dbReference type="OMA" id="ITTHWIN"/>
<feature type="domain" description="HAT C-terminal dimerisation" evidence="1">
    <location>
        <begin position="347"/>
        <end position="415"/>
    </location>
</feature>
<dbReference type="InterPro" id="IPR052035">
    <property type="entry name" value="ZnF_BED_domain_contain"/>
</dbReference>
<dbReference type="Pfam" id="PF05699">
    <property type="entry name" value="Dimer_Tnp_hAT"/>
    <property type="match status" value="1"/>
</dbReference>
<evidence type="ECO:0000313" key="3">
    <source>
        <dbReference type="Proteomes" id="UP000004994"/>
    </source>
</evidence>
<dbReference type="Proteomes" id="UP000004994">
    <property type="component" value="Chromosome 9"/>
</dbReference>
<sequence>MEFDKDERRKVLCCMIIIDENVAQPCFHIPSCTTVTRDCFDIFDEQKYKLMAVFKETQQRVSLTTATSTSKQRINYMVITTHWINKNWNLHKRIINFCPITSHRGEDLRKTISKLDNAGSNSAAITEFFKRCLAHFINIIVQDGTKEVNVSIERVRQVVRYIKQFPFRWKKFQECCEDENVSKKVVCLDVSTRWNSTYMILGKIVLALHLMFIDIVDKNSIGTLLSSDWEGVKRITKFVEIKFLFSLNLSSWYLLNQLISMGETEKMNKMIFIPCVLDPCHKFRTIGFALNKMFGEKWAALEMVHENTLNLCLMNIQSLFKMIKVVNFLQLRWTILIQDLSKSELVKCLDEETEIGKSDFDVLLWWKVNSPIFPFLSEMTRDVLVIPVSSVASMCAFSNGGIILDSFWSSLTPKLV</sequence>
<dbReference type="InterPro" id="IPR012337">
    <property type="entry name" value="RNaseH-like_sf"/>
</dbReference>
<name>A0A3Q7I118_SOLLC</name>
<proteinExistence type="predicted"/>
<evidence type="ECO:0000259" key="1">
    <source>
        <dbReference type="Pfam" id="PF05699"/>
    </source>
</evidence>
<protein>
    <recommendedName>
        <fullName evidence="1">HAT C-terminal dimerisation domain-containing protein</fullName>
    </recommendedName>
</protein>
<dbReference type="PANTHER" id="PTHR46481:SF3">
    <property type="entry name" value="HAT-LIKE TRANSPOSASE RNASE-H FOLD DOMAIN-CONTAINING PROTEIN"/>
    <property type="match status" value="1"/>
</dbReference>
<dbReference type="PANTHER" id="PTHR46481">
    <property type="entry name" value="ZINC FINGER BED DOMAIN-CONTAINING PROTEIN 4"/>
    <property type="match status" value="1"/>
</dbReference>
<dbReference type="GO" id="GO:0046983">
    <property type="term" value="F:protein dimerization activity"/>
    <property type="evidence" value="ECO:0007669"/>
    <property type="project" value="InterPro"/>
</dbReference>
<dbReference type="SUPFAM" id="SSF53098">
    <property type="entry name" value="Ribonuclease H-like"/>
    <property type="match status" value="1"/>
</dbReference>
<dbReference type="Gramene" id="Solyc09g037137.1.1">
    <property type="protein sequence ID" value="Solyc09g037137.1.1"/>
    <property type="gene ID" value="Solyc09g037137.1"/>
</dbReference>
<dbReference type="InterPro" id="IPR008906">
    <property type="entry name" value="HATC_C_dom"/>
</dbReference>